<dbReference type="GO" id="GO:0008113">
    <property type="term" value="F:peptide-methionine (S)-S-oxide reductase activity"/>
    <property type="evidence" value="ECO:0007669"/>
    <property type="project" value="UniProtKB-UniRule"/>
</dbReference>
<evidence type="ECO:0000256" key="1">
    <source>
        <dbReference type="ARBA" id="ARBA00023002"/>
    </source>
</evidence>
<organism evidence="6 7">
    <name type="scientific">Mucilaginibacter ginsenosidivorax</name>
    <dbReference type="NCBI Taxonomy" id="862126"/>
    <lineage>
        <taxon>Bacteria</taxon>
        <taxon>Pseudomonadati</taxon>
        <taxon>Bacteroidota</taxon>
        <taxon>Sphingobacteriia</taxon>
        <taxon>Sphingobacteriales</taxon>
        <taxon>Sphingobacteriaceae</taxon>
        <taxon>Mucilaginibacter</taxon>
    </lineage>
</organism>
<evidence type="ECO:0000313" key="7">
    <source>
        <dbReference type="Proteomes" id="UP000321362"/>
    </source>
</evidence>
<dbReference type="InterPro" id="IPR002569">
    <property type="entry name" value="Met_Sox_Rdtase_MsrA_dom"/>
</dbReference>
<comment type="function">
    <text evidence="4">Has an important function as a repair enzyme for proteins that have been inactivated by oxidation. Catalyzes the reversible oxidation-reduction of methionine sulfoxide in proteins to methionine.</text>
</comment>
<dbReference type="PANTHER" id="PTHR43774:SF1">
    <property type="entry name" value="PEPTIDE METHIONINE SULFOXIDE REDUCTASE MSRA 2"/>
    <property type="match status" value="1"/>
</dbReference>
<dbReference type="RefSeq" id="WP_147053060.1">
    <property type="nucleotide sequence ID" value="NZ_CP042437.1"/>
</dbReference>
<comment type="catalytic activity">
    <reaction evidence="2 4">
        <text>L-methionyl-[protein] + [thioredoxin]-disulfide + H2O = L-methionyl-(S)-S-oxide-[protein] + [thioredoxin]-dithiol</text>
        <dbReference type="Rhea" id="RHEA:14217"/>
        <dbReference type="Rhea" id="RHEA-COMP:10698"/>
        <dbReference type="Rhea" id="RHEA-COMP:10700"/>
        <dbReference type="Rhea" id="RHEA-COMP:12313"/>
        <dbReference type="Rhea" id="RHEA-COMP:12315"/>
        <dbReference type="ChEBI" id="CHEBI:15377"/>
        <dbReference type="ChEBI" id="CHEBI:16044"/>
        <dbReference type="ChEBI" id="CHEBI:29950"/>
        <dbReference type="ChEBI" id="CHEBI:44120"/>
        <dbReference type="ChEBI" id="CHEBI:50058"/>
        <dbReference type="EC" id="1.8.4.11"/>
    </reaction>
</comment>
<protein>
    <recommendedName>
        <fullName evidence="4">Peptide methionine sulfoxide reductase MsrA</fullName>
        <shortName evidence="4">Protein-methionine-S-oxide reductase</shortName>
        <ecNumber evidence="4">1.8.4.11</ecNumber>
    </recommendedName>
    <alternativeName>
        <fullName evidence="4">Peptide-methionine (S)-S-oxide reductase</fullName>
        <shortName evidence="4">Peptide Met(O) reductase</shortName>
    </alternativeName>
</protein>
<gene>
    <name evidence="4 6" type="primary">msrA</name>
    <name evidence="6" type="ORF">FSB76_07905</name>
</gene>
<dbReference type="EMBL" id="CP042437">
    <property type="protein sequence ID" value="QEC75874.1"/>
    <property type="molecule type" value="Genomic_DNA"/>
</dbReference>
<keyword evidence="7" id="KW-1185">Reference proteome</keyword>
<keyword evidence="1 4" id="KW-0560">Oxidoreductase</keyword>
<feature type="domain" description="Peptide methionine sulphoxide reductase MsrA" evidence="5">
    <location>
        <begin position="7"/>
        <end position="159"/>
    </location>
</feature>
<proteinExistence type="inferred from homology"/>
<evidence type="ECO:0000259" key="5">
    <source>
        <dbReference type="Pfam" id="PF01625"/>
    </source>
</evidence>
<dbReference type="HAMAP" id="MF_01401">
    <property type="entry name" value="MsrA"/>
    <property type="match status" value="1"/>
</dbReference>
<comment type="catalytic activity">
    <reaction evidence="3 4">
        <text>[thioredoxin]-disulfide + L-methionine + H2O = L-methionine (S)-S-oxide + [thioredoxin]-dithiol</text>
        <dbReference type="Rhea" id="RHEA:19993"/>
        <dbReference type="Rhea" id="RHEA-COMP:10698"/>
        <dbReference type="Rhea" id="RHEA-COMP:10700"/>
        <dbReference type="ChEBI" id="CHEBI:15377"/>
        <dbReference type="ChEBI" id="CHEBI:29950"/>
        <dbReference type="ChEBI" id="CHEBI:50058"/>
        <dbReference type="ChEBI" id="CHEBI:57844"/>
        <dbReference type="ChEBI" id="CHEBI:58772"/>
        <dbReference type="EC" id="1.8.4.11"/>
    </reaction>
</comment>
<dbReference type="InterPro" id="IPR036509">
    <property type="entry name" value="Met_Sox_Rdtase_MsrA_sf"/>
</dbReference>
<accession>A0A5B8VW20</accession>
<dbReference type="KEGG" id="mgk:FSB76_07905"/>
<feature type="active site" evidence="4">
    <location>
        <position position="14"/>
    </location>
</feature>
<comment type="similarity">
    <text evidence="4">Belongs to the MsrA Met sulfoxide reductase family.</text>
</comment>
<dbReference type="Gene3D" id="3.30.1060.10">
    <property type="entry name" value="Peptide methionine sulphoxide reductase MsrA"/>
    <property type="match status" value="1"/>
</dbReference>
<evidence type="ECO:0000256" key="2">
    <source>
        <dbReference type="ARBA" id="ARBA00047806"/>
    </source>
</evidence>
<dbReference type="EC" id="1.8.4.11" evidence="4"/>
<evidence type="ECO:0000256" key="4">
    <source>
        <dbReference type="HAMAP-Rule" id="MF_01401"/>
    </source>
</evidence>
<dbReference type="GO" id="GO:0033744">
    <property type="term" value="F:L-methionine:thioredoxin-disulfide S-oxidoreductase activity"/>
    <property type="evidence" value="ECO:0007669"/>
    <property type="project" value="RHEA"/>
</dbReference>
<dbReference type="NCBIfam" id="TIGR00401">
    <property type="entry name" value="msrA"/>
    <property type="match status" value="1"/>
</dbReference>
<evidence type="ECO:0000256" key="3">
    <source>
        <dbReference type="ARBA" id="ARBA00048782"/>
    </source>
</evidence>
<dbReference type="OrthoDB" id="4174719at2"/>
<dbReference type="AlphaFoldDB" id="A0A5B8VW20"/>
<dbReference type="Proteomes" id="UP000321362">
    <property type="component" value="Chromosome"/>
</dbReference>
<sequence length="183" mass="20567">MPSNIQKITFGNGCFWCTEAIFQSLKGVISVTSGYMGGHVDNPTYKQVCTGTTGHAEVIELEYDADVLSLDELLLFFFKTHNPTTLNRQGNDVGTQYRSAIFYTTAEQKDAAIAMINTLTNEKVFDSPIVTEVTPASQFYKAEDYHQNYFNDNPGQSYCAFVIQPKLNKFAKEFTDKIKPELL</sequence>
<dbReference type="PANTHER" id="PTHR43774">
    <property type="entry name" value="PEPTIDE METHIONINE SULFOXIDE REDUCTASE"/>
    <property type="match status" value="1"/>
</dbReference>
<name>A0A5B8VW20_9SPHI</name>
<dbReference type="SUPFAM" id="SSF55068">
    <property type="entry name" value="Peptide methionine sulfoxide reductase"/>
    <property type="match status" value="1"/>
</dbReference>
<evidence type="ECO:0000313" key="6">
    <source>
        <dbReference type="EMBL" id="QEC75874.1"/>
    </source>
</evidence>
<dbReference type="Pfam" id="PF01625">
    <property type="entry name" value="PMSR"/>
    <property type="match status" value="1"/>
</dbReference>
<reference evidence="6 7" key="1">
    <citation type="journal article" date="2013" name="J. Microbiol.">
        <title>Mucilaginibacter ginsenosidivorax sp. nov., with ginsenoside converting activity isolated from sediment.</title>
        <authorList>
            <person name="Kim J.K."/>
            <person name="Choi T.E."/>
            <person name="Liu Q.M."/>
            <person name="Park H.Y."/>
            <person name="Yi T.H."/>
            <person name="Yoon M.H."/>
            <person name="Kim S.C."/>
            <person name="Im W.T."/>
        </authorList>
    </citation>
    <scope>NUCLEOTIDE SEQUENCE [LARGE SCALE GENOMIC DNA]</scope>
    <source>
        <strain evidence="6 7">KHI28</strain>
    </source>
</reference>